<evidence type="ECO:0008006" key="5">
    <source>
        <dbReference type="Google" id="ProtNLM"/>
    </source>
</evidence>
<evidence type="ECO:0000259" key="3">
    <source>
        <dbReference type="Pfam" id="PF13439"/>
    </source>
</evidence>
<accession>A0A0F9QRQ8</accession>
<dbReference type="GO" id="GO:0016757">
    <property type="term" value="F:glycosyltransferase activity"/>
    <property type="evidence" value="ECO:0007669"/>
    <property type="project" value="InterPro"/>
</dbReference>
<keyword evidence="1" id="KW-0808">Transferase</keyword>
<reference evidence="4" key="1">
    <citation type="journal article" date="2015" name="Nature">
        <title>Complex archaea that bridge the gap between prokaryotes and eukaryotes.</title>
        <authorList>
            <person name="Spang A."/>
            <person name="Saw J.H."/>
            <person name="Jorgensen S.L."/>
            <person name="Zaremba-Niedzwiedzka K."/>
            <person name="Martijn J."/>
            <person name="Lind A.E."/>
            <person name="van Eijk R."/>
            <person name="Schleper C."/>
            <person name="Guy L."/>
            <person name="Ettema T.J."/>
        </authorList>
    </citation>
    <scope>NUCLEOTIDE SEQUENCE</scope>
</reference>
<dbReference type="InterPro" id="IPR001296">
    <property type="entry name" value="Glyco_trans_1"/>
</dbReference>
<evidence type="ECO:0000313" key="4">
    <source>
        <dbReference type="EMBL" id="KKN46925.1"/>
    </source>
</evidence>
<dbReference type="PANTHER" id="PTHR46401">
    <property type="entry name" value="GLYCOSYLTRANSFERASE WBBK-RELATED"/>
    <property type="match status" value="1"/>
</dbReference>
<dbReference type="Pfam" id="PF00534">
    <property type="entry name" value="Glycos_transf_1"/>
    <property type="match status" value="1"/>
</dbReference>
<gene>
    <name evidence="4" type="ORF">LCGC14_0667910</name>
</gene>
<dbReference type="AlphaFoldDB" id="A0A0F9QRQ8"/>
<feature type="domain" description="Glycosyl transferase family 1" evidence="2">
    <location>
        <begin position="185"/>
        <end position="345"/>
    </location>
</feature>
<dbReference type="PANTHER" id="PTHR46401:SF2">
    <property type="entry name" value="GLYCOSYLTRANSFERASE WBBK-RELATED"/>
    <property type="match status" value="1"/>
</dbReference>
<dbReference type="InterPro" id="IPR028098">
    <property type="entry name" value="Glyco_trans_4-like_N"/>
</dbReference>
<dbReference type="GO" id="GO:0009103">
    <property type="term" value="P:lipopolysaccharide biosynthetic process"/>
    <property type="evidence" value="ECO:0007669"/>
    <property type="project" value="TreeGrafter"/>
</dbReference>
<dbReference type="Gene3D" id="3.40.50.2000">
    <property type="entry name" value="Glycogen Phosphorylase B"/>
    <property type="match status" value="2"/>
</dbReference>
<evidence type="ECO:0000256" key="1">
    <source>
        <dbReference type="ARBA" id="ARBA00022679"/>
    </source>
</evidence>
<dbReference type="Pfam" id="PF13439">
    <property type="entry name" value="Glyco_transf_4"/>
    <property type="match status" value="1"/>
</dbReference>
<organism evidence="4">
    <name type="scientific">marine sediment metagenome</name>
    <dbReference type="NCBI Taxonomy" id="412755"/>
    <lineage>
        <taxon>unclassified sequences</taxon>
        <taxon>metagenomes</taxon>
        <taxon>ecological metagenomes</taxon>
    </lineage>
</organism>
<dbReference type="SUPFAM" id="SSF53756">
    <property type="entry name" value="UDP-Glycosyltransferase/glycogen phosphorylase"/>
    <property type="match status" value="1"/>
</dbReference>
<proteinExistence type="predicted"/>
<sequence length="368" mass="42299">MGKLNICLISLTIAPDSQDGAGKSFRGIFDYLREQGHNVKLITGKWNIELNDPDIIQFDLLTKRFLWAPQFMMKATNYIKNHNFDIFHGNAPKGTLPLILSNKKRFITTIHDLGPFETSFSKIPLEKLLIKFVIRKASIITTVSDFVKKEIKYFMPKVDVSKIHTHYNGIDKSFKPYPKKAMALKNKLNLDGPIILYVGRIAFYKGVDDIITAYKIAKEKIHNLNLVIGGKPDFQMKKKYEEWKTHYKNIHFIGFIDDKELPYYYSMGDIFITYSYASEGFGLTPIEAIACGTPVICSTMTAYKEILQSNAIFVPPRNPQKLAIKIVSLLKDDSKRKSLIQSAQKFIKRYTWDSVGNRLENIYHNFLS</sequence>
<feature type="domain" description="Glycosyltransferase subfamily 4-like N-terminal" evidence="3">
    <location>
        <begin position="20"/>
        <end position="172"/>
    </location>
</feature>
<dbReference type="CDD" id="cd03809">
    <property type="entry name" value="GT4_MtfB-like"/>
    <property type="match status" value="1"/>
</dbReference>
<protein>
    <recommendedName>
        <fullName evidence="5">Glycosyltransferase subfamily 4-like N-terminal domain-containing protein</fullName>
    </recommendedName>
</protein>
<comment type="caution">
    <text evidence="4">The sequence shown here is derived from an EMBL/GenBank/DDBJ whole genome shotgun (WGS) entry which is preliminary data.</text>
</comment>
<name>A0A0F9QRQ8_9ZZZZ</name>
<evidence type="ECO:0000259" key="2">
    <source>
        <dbReference type="Pfam" id="PF00534"/>
    </source>
</evidence>
<dbReference type="EMBL" id="LAZR01001304">
    <property type="protein sequence ID" value="KKN46925.1"/>
    <property type="molecule type" value="Genomic_DNA"/>
</dbReference>